<keyword evidence="4" id="KW-1185">Reference proteome</keyword>
<feature type="signal peptide" evidence="1">
    <location>
        <begin position="1"/>
        <end position="26"/>
    </location>
</feature>
<dbReference type="AlphaFoldDB" id="A0A6A6J2C1"/>
<feature type="domain" description="Hemerythrin-like" evidence="2">
    <location>
        <begin position="64"/>
        <end position="189"/>
    </location>
</feature>
<sequence>MPGIRTALFVALQAIALAIFLQRASKMTTTAPTPDKPWADAPCPLVKTPQFATKKTDIFTLGATHMAHIHNAILRGYNSIYQQAPHVTHEDKPEFIGYAQAWFRFVKSHHDDEELELFPKVEEVLGTKGIWDETHKEHESFLAGLSQFNDYLSQLPEPFDFNGTELRRIMSSFQDAFNHHFHSEISTIAAFADLPSAPTPSSPEADRAAAIFKAWGKKTVTKAGYTDVVPFFLLNLDTTYEDGTWATWPPMPAPIRWGLVNIAGAYHWGWWKFASCDSAGKPRALYALQFPENK</sequence>
<gene>
    <name evidence="3" type="ORF">BU26DRAFT_24232</name>
</gene>
<proteinExistence type="predicted"/>
<feature type="chain" id="PRO_5025654733" description="Hemerythrin-like domain-containing protein" evidence="1">
    <location>
        <begin position="27"/>
        <end position="294"/>
    </location>
</feature>
<evidence type="ECO:0000259" key="2">
    <source>
        <dbReference type="Pfam" id="PF01814"/>
    </source>
</evidence>
<protein>
    <recommendedName>
        <fullName evidence="2">Hemerythrin-like domain-containing protein</fullName>
    </recommendedName>
</protein>
<dbReference type="OrthoDB" id="58416at2759"/>
<keyword evidence="1" id="KW-0732">Signal</keyword>
<reference evidence="3" key="1">
    <citation type="journal article" date="2020" name="Stud. Mycol.">
        <title>101 Dothideomycetes genomes: a test case for predicting lifestyles and emergence of pathogens.</title>
        <authorList>
            <person name="Haridas S."/>
            <person name="Albert R."/>
            <person name="Binder M."/>
            <person name="Bloem J."/>
            <person name="Labutti K."/>
            <person name="Salamov A."/>
            <person name="Andreopoulos B."/>
            <person name="Baker S."/>
            <person name="Barry K."/>
            <person name="Bills G."/>
            <person name="Bluhm B."/>
            <person name="Cannon C."/>
            <person name="Castanera R."/>
            <person name="Culley D."/>
            <person name="Daum C."/>
            <person name="Ezra D."/>
            <person name="Gonzalez J."/>
            <person name="Henrissat B."/>
            <person name="Kuo A."/>
            <person name="Liang C."/>
            <person name="Lipzen A."/>
            <person name="Lutzoni F."/>
            <person name="Magnuson J."/>
            <person name="Mondo S."/>
            <person name="Nolan M."/>
            <person name="Ohm R."/>
            <person name="Pangilinan J."/>
            <person name="Park H.-J."/>
            <person name="Ramirez L."/>
            <person name="Alfaro M."/>
            <person name="Sun H."/>
            <person name="Tritt A."/>
            <person name="Yoshinaga Y."/>
            <person name="Zwiers L.-H."/>
            <person name="Turgeon B."/>
            <person name="Goodwin S."/>
            <person name="Spatafora J."/>
            <person name="Crous P."/>
            <person name="Grigoriev I."/>
        </authorList>
    </citation>
    <scope>NUCLEOTIDE SEQUENCE</scope>
    <source>
        <strain evidence="3">CBS 122368</strain>
    </source>
</reference>
<dbReference type="Proteomes" id="UP000800094">
    <property type="component" value="Unassembled WGS sequence"/>
</dbReference>
<dbReference type="PANTHER" id="PTHR38048:SF2">
    <property type="entry name" value="HEMERYTHRIN-LIKE DOMAIN-CONTAINING PROTEIN"/>
    <property type="match status" value="1"/>
</dbReference>
<evidence type="ECO:0000256" key="1">
    <source>
        <dbReference type="SAM" id="SignalP"/>
    </source>
</evidence>
<dbReference type="GeneID" id="54574365"/>
<dbReference type="InterPro" id="IPR012312">
    <property type="entry name" value="Hemerythrin-like"/>
</dbReference>
<accession>A0A6A6J2C1</accession>
<dbReference type="RefSeq" id="XP_033691555.1">
    <property type="nucleotide sequence ID" value="XM_033821035.1"/>
</dbReference>
<evidence type="ECO:0000313" key="4">
    <source>
        <dbReference type="Proteomes" id="UP000800094"/>
    </source>
</evidence>
<evidence type="ECO:0000313" key="3">
    <source>
        <dbReference type="EMBL" id="KAF2256551.1"/>
    </source>
</evidence>
<dbReference type="Pfam" id="PF01814">
    <property type="entry name" value="Hemerythrin"/>
    <property type="match status" value="1"/>
</dbReference>
<dbReference type="InterPro" id="IPR053206">
    <property type="entry name" value="Dimeric_xanthone_biosynth"/>
</dbReference>
<organism evidence="3 4">
    <name type="scientific">Trematosphaeria pertusa</name>
    <dbReference type="NCBI Taxonomy" id="390896"/>
    <lineage>
        <taxon>Eukaryota</taxon>
        <taxon>Fungi</taxon>
        <taxon>Dikarya</taxon>
        <taxon>Ascomycota</taxon>
        <taxon>Pezizomycotina</taxon>
        <taxon>Dothideomycetes</taxon>
        <taxon>Pleosporomycetidae</taxon>
        <taxon>Pleosporales</taxon>
        <taxon>Massarineae</taxon>
        <taxon>Trematosphaeriaceae</taxon>
        <taxon>Trematosphaeria</taxon>
    </lineage>
</organism>
<dbReference type="PANTHER" id="PTHR38048">
    <property type="entry name" value="EXPRESSED PROTEIN"/>
    <property type="match status" value="1"/>
</dbReference>
<name>A0A6A6J2C1_9PLEO</name>
<dbReference type="EMBL" id="ML987189">
    <property type="protein sequence ID" value="KAF2256551.1"/>
    <property type="molecule type" value="Genomic_DNA"/>
</dbReference>
<dbReference type="CDD" id="cd12108">
    <property type="entry name" value="Hr-like"/>
    <property type="match status" value="1"/>
</dbReference>
<dbReference type="Gene3D" id="1.20.120.520">
    <property type="entry name" value="nmb1532 protein domain like"/>
    <property type="match status" value="1"/>
</dbReference>